<evidence type="ECO:0000313" key="10">
    <source>
        <dbReference type="EMBL" id="CDW36692.1"/>
    </source>
</evidence>
<dbReference type="GO" id="GO:0060537">
    <property type="term" value="P:muscle tissue development"/>
    <property type="evidence" value="ECO:0007669"/>
    <property type="project" value="TreeGrafter"/>
</dbReference>
<organism evidence="10">
    <name type="scientific">Lepeophtheirus salmonis</name>
    <name type="common">Salmon louse</name>
    <name type="synonym">Caligus salmonis</name>
    <dbReference type="NCBI Taxonomy" id="72036"/>
    <lineage>
        <taxon>Eukaryota</taxon>
        <taxon>Metazoa</taxon>
        <taxon>Ecdysozoa</taxon>
        <taxon>Arthropoda</taxon>
        <taxon>Crustacea</taxon>
        <taxon>Multicrustacea</taxon>
        <taxon>Hexanauplia</taxon>
        <taxon>Copepoda</taxon>
        <taxon>Siphonostomatoida</taxon>
        <taxon>Caligidae</taxon>
        <taxon>Lepeophtheirus</taxon>
    </lineage>
</organism>
<dbReference type="InterPro" id="IPR001781">
    <property type="entry name" value="Znf_LIM"/>
</dbReference>
<accession>A0A0K2UFF9</accession>
<evidence type="ECO:0000256" key="7">
    <source>
        <dbReference type="ARBA" id="ARBA00023242"/>
    </source>
</evidence>
<dbReference type="PANTHER" id="PTHR24215">
    <property type="entry name" value="RHO-GTPASE-ACTIVATING PROTEIN LRG1"/>
    <property type="match status" value="1"/>
</dbReference>
<evidence type="ECO:0000256" key="4">
    <source>
        <dbReference type="ARBA" id="ARBA00022737"/>
    </source>
</evidence>
<keyword evidence="3 8" id="KW-0479">Metal-binding</keyword>
<feature type="domain" description="LIM zinc-binding" evidence="9">
    <location>
        <begin position="88"/>
        <end position="149"/>
    </location>
</feature>
<dbReference type="SUPFAM" id="SSF57716">
    <property type="entry name" value="Glucocorticoid receptor-like (DNA-binding domain)"/>
    <property type="match status" value="9"/>
</dbReference>
<dbReference type="SUPFAM" id="SSF48695">
    <property type="entry name" value="Multiheme cytochromes"/>
    <property type="match status" value="1"/>
</dbReference>
<keyword evidence="5 8" id="KW-0862">Zinc</keyword>
<feature type="domain" description="LIM zinc-binding" evidence="9">
    <location>
        <begin position="334"/>
        <end position="395"/>
    </location>
</feature>
<evidence type="ECO:0000256" key="5">
    <source>
        <dbReference type="ARBA" id="ARBA00022833"/>
    </source>
</evidence>
<feature type="domain" description="LIM zinc-binding" evidence="9">
    <location>
        <begin position="10"/>
        <end position="70"/>
    </location>
</feature>
<evidence type="ECO:0000256" key="3">
    <source>
        <dbReference type="ARBA" id="ARBA00022723"/>
    </source>
</evidence>
<dbReference type="Gene3D" id="2.10.110.10">
    <property type="entry name" value="Cysteine Rich Protein"/>
    <property type="match status" value="7"/>
</dbReference>
<dbReference type="GO" id="GO:0008307">
    <property type="term" value="F:structural constituent of muscle"/>
    <property type="evidence" value="ECO:0007669"/>
    <property type="project" value="TreeGrafter"/>
</dbReference>
<dbReference type="PANTHER" id="PTHR24215:SF35">
    <property type="entry name" value="MUSCLE LIM PROTEIN MLP84B"/>
    <property type="match status" value="1"/>
</dbReference>
<feature type="domain" description="LIM zinc-binding" evidence="9">
    <location>
        <begin position="438"/>
        <end position="500"/>
    </location>
</feature>
<reference evidence="10" key="1">
    <citation type="submission" date="2014-05" db="EMBL/GenBank/DDBJ databases">
        <authorList>
            <person name="Chronopoulou M."/>
        </authorList>
    </citation>
    <scope>NUCLEOTIDE SEQUENCE</scope>
    <source>
        <tissue evidence="10">Whole organism</tissue>
    </source>
</reference>
<dbReference type="PROSITE" id="PS00478">
    <property type="entry name" value="LIM_DOMAIN_1"/>
    <property type="match status" value="5"/>
</dbReference>
<comment type="subcellular location">
    <subcellularLocation>
        <location evidence="1">Nucleus</location>
    </subcellularLocation>
</comment>
<dbReference type="GO" id="GO:0046872">
    <property type="term" value="F:metal ion binding"/>
    <property type="evidence" value="ECO:0007669"/>
    <property type="project" value="UniProtKB-KW"/>
</dbReference>
<keyword evidence="6 8" id="KW-0440">LIM domain</keyword>
<dbReference type="OrthoDB" id="1679758at2759"/>
<feature type="domain" description="LIM zinc-binding" evidence="9">
    <location>
        <begin position="525"/>
        <end position="586"/>
    </location>
</feature>
<feature type="domain" description="LIM zinc-binding" evidence="9">
    <location>
        <begin position="250"/>
        <end position="311"/>
    </location>
</feature>
<evidence type="ECO:0000256" key="8">
    <source>
        <dbReference type="PROSITE-ProRule" id="PRU00125"/>
    </source>
</evidence>
<dbReference type="GO" id="GO:0045214">
    <property type="term" value="P:sarcomere organization"/>
    <property type="evidence" value="ECO:0007669"/>
    <property type="project" value="TreeGrafter"/>
</dbReference>
<dbReference type="EMBL" id="HACA01019331">
    <property type="protein sequence ID" value="CDW36692.1"/>
    <property type="molecule type" value="Transcribed_RNA"/>
</dbReference>
<feature type="domain" description="LIM zinc-binding" evidence="9">
    <location>
        <begin position="168"/>
        <end position="229"/>
    </location>
</feature>
<dbReference type="InterPro" id="IPR036280">
    <property type="entry name" value="Multihaem_cyt_sf"/>
</dbReference>
<proteinExistence type="predicted"/>
<dbReference type="SMART" id="SM00132">
    <property type="entry name" value="LIM"/>
    <property type="match status" value="7"/>
</dbReference>
<keyword evidence="2" id="KW-0517">Myogenesis</keyword>
<dbReference type="GO" id="GO:0007517">
    <property type="term" value="P:muscle organ development"/>
    <property type="evidence" value="ECO:0007669"/>
    <property type="project" value="UniProtKB-KW"/>
</dbReference>
<name>A0A0K2UFF9_LEPSM</name>
<dbReference type="AlphaFoldDB" id="A0A0K2UFF9"/>
<protein>
    <recommendedName>
        <fullName evidence="9">LIM zinc-binding domain-containing protein</fullName>
    </recommendedName>
</protein>
<dbReference type="GO" id="GO:0005634">
    <property type="term" value="C:nucleus"/>
    <property type="evidence" value="ECO:0007669"/>
    <property type="project" value="UniProtKB-SubCell"/>
</dbReference>
<dbReference type="Pfam" id="PF00412">
    <property type="entry name" value="LIM"/>
    <property type="match status" value="7"/>
</dbReference>
<evidence type="ECO:0000259" key="9">
    <source>
        <dbReference type="PROSITE" id="PS50023"/>
    </source>
</evidence>
<evidence type="ECO:0000256" key="2">
    <source>
        <dbReference type="ARBA" id="ARBA00022541"/>
    </source>
</evidence>
<evidence type="ECO:0000256" key="6">
    <source>
        <dbReference type="ARBA" id="ARBA00023038"/>
    </source>
</evidence>
<keyword evidence="7" id="KW-0539">Nucleus</keyword>
<sequence>MNMTEGIEQEHCPKCEKVVYDAEGFPAGGKRFHKKCFKCKTCDRKLDSTSVRCHEGFIYCRPCHLKVLPNESPKIYLDTSLIQPEDGKGCPRCGGIVYEAEKVTVKDDVYHKHCFNCKRCTRAIDSLISCVAPDGDIYCKVCYKVVTRPDRPQIITDTGMIPADEDKVGCPRCNGKVFEAEKMNTKRGLYHKRCFNCIKCKNQLDYFKAIEGPDDEVYCRVCYLRHHGPGGKNMYGDKTHVDAVGEENLQSCGRCKGKVFETEKIATKGGWFHKFCLSCNECKANMDASSFFNGSDEEVYCRHCYAVKFGHKKKSDYKGWMDVQAIAGDAGDKNSCIRCKGKVFEAERMVTRIGSYHRNCYSCIDCSKKLDSVTCCEGPDMEIYCKSCYSFEYGTRCRTKNKARHLSFRPRNTHKQEDTLARSTVETWVIKAEKGDQDWCPKCEGKVFEAEKMTSAAGLWYHRNCFRCVECTRLLDSLVACDGPDYSIYCNKCYSVKYGPQIRPAADIDVKLLDLTSLKNEDPEKNCPRCGGDVFKVEAVNTKNRSYHKKCATCASCAKQLESSTTCLGQDKEIYCKGCNSRKFASAGFRGTGCSTWVDNEAGNTLRHSFQAF</sequence>
<dbReference type="GO" id="GO:0042805">
    <property type="term" value="F:actinin binding"/>
    <property type="evidence" value="ECO:0007669"/>
    <property type="project" value="TreeGrafter"/>
</dbReference>
<dbReference type="PROSITE" id="PS50023">
    <property type="entry name" value="LIM_DOMAIN_2"/>
    <property type="match status" value="7"/>
</dbReference>
<evidence type="ECO:0000256" key="1">
    <source>
        <dbReference type="ARBA" id="ARBA00004123"/>
    </source>
</evidence>
<keyword evidence="4" id="KW-0677">Repeat</keyword>
<dbReference type="FunFam" id="2.10.110.10:FF:000001">
    <property type="entry name" value="Cysteine and glycine-rich protein 1"/>
    <property type="match status" value="6"/>
</dbReference>
<dbReference type="GO" id="GO:0030018">
    <property type="term" value="C:Z disc"/>
    <property type="evidence" value="ECO:0007669"/>
    <property type="project" value="TreeGrafter"/>
</dbReference>